<dbReference type="Proteomes" id="UP000233293">
    <property type="component" value="Unassembled WGS sequence"/>
</dbReference>
<reference evidence="3" key="1">
    <citation type="submission" date="2017-12" db="EMBL/GenBank/DDBJ databases">
        <title>Draft genome sequence of Telmatospirillum siberiense 26-4b1T, an acidotolerant peatland alphaproteobacterium potentially involved in sulfur cycling.</title>
        <authorList>
            <person name="Hausmann B."/>
            <person name="Pjevac P."/>
            <person name="Schreck K."/>
            <person name="Herbold C.W."/>
            <person name="Daims H."/>
            <person name="Wagner M."/>
            <person name="Pester M."/>
            <person name="Loy A."/>
        </authorList>
    </citation>
    <scope>NUCLEOTIDE SEQUENCE [LARGE SCALE GENOMIC DNA]</scope>
    <source>
        <strain evidence="3">26-4b1</strain>
    </source>
</reference>
<evidence type="ECO:0000313" key="2">
    <source>
        <dbReference type="EMBL" id="PKU24714.1"/>
    </source>
</evidence>
<keyword evidence="3" id="KW-1185">Reference proteome</keyword>
<feature type="transmembrane region" description="Helical" evidence="1">
    <location>
        <begin position="131"/>
        <end position="148"/>
    </location>
</feature>
<dbReference type="EMBL" id="PIUM01000009">
    <property type="protein sequence ID" value="PKU24714.1"/>
    <property type="molecule type" value="Genomic_DNA"/>
</dbReference>
<protein>
    <submittedName>
        <fullName evidence="2">Uncharacterized protein</fullName>
    </submittedName>
</protein>
<gene>
    <name evidence="2" type="ORF">CWS72_10295</name>
</gene>
<keyword evidence="1" id="KW-0812">Transmembrane</keyword>
<keyword evidence="1" id="KW-0472">Membrane</keyword>
<accession>A0A2N3PWC4</accession>
<comment type="caution">
    <text evidence="2">The sequence shown here is derived from an EMBL/GenBank/DDBJ whole genome shotgun (WGS) entry which is preliminary data.</text>
</comment>
<dbReference type="AlphaFoldDB" id="A0A2N3PWC4"/>
<evidence type="ECO:0000256" key="1">
    <source>
        <dbReference type="SAM" id="Phobius"/>
    </source>
</evidence>
<evidence type="ECO:0000313" key="3">
    <source>
        <dbReference type="Proteomes" id="UP000233293"/>
    </source>
</evidence>
<keyword evidence="1" id="KW-1133">Transmembrane helix</keyword>
<proteinExistence type="predicted"/>
<organism evidence="2 3">
    <name type="scientific">Telmatospirillum siberiense</name>
    <dbReference type="NCBI Taxonomy" id="382514"/>
    <lineage>
        <taxon>Bacteria</taxon>
        <taxon>Pseudomonadati</taxon>
        <taxon>Pseudomonadota</taxon>
        <taxon>Alphaproteobacteria</taxon>
        <taxon>Rhodospirillales</taxon>
        <taxon>Rhodospirillaceae</taxon>
        <taxon>Telmatospirillum</taxon>
    </lineage>
</organism>
<name>A0A2N3PWC4_9PROT</name>
<sequence>MSKGADLLISRLPGRLRLRNGALRNPVLCKRLESEFAAWDGVTSATGNPVTGSLLVIYDAARIVPAEMEARVAAAAAPACGRGAGGEDGGRPPRPVLSAGSLLRRLNRPAKIGMLGSLSLSLAALAMNKRLHAAAGGLYLAFLVLHLARHRESLTK</sequence>